<name>A0ABY9J265_9ACTN</name>
<protein>
    <submittedName>
        <fullName evidence="1">Uncharacterized protein</fullName>
    </submittedName>
</protein>
<reference evidence="1 2" key="1">
    <citation type="submission" date="2023-03" db="EMBL/GenBank/DDBJ databases">
        <title>Isolation and description of six Streptomyces strains from soil environments, able to metabolize different microbial glucans.</title>
        <authorList>
            <person name="Widen T."/>
            <person name="Larsbrink J."/>
        </authorList>
    </citation>
    <scope>NUCLEOTIDE SEQUENCE [LARGE SCALE GENOMIC DNA]</scope>
    <source>
        <strain evidence="1 2">Alt2</strain>
    </source>
</reference>
<evidence type="ECO:0000313" key="1">
    <source>
        <dbReference type="EMBL" id="WLQ60404.1"/>
    </source>
</evidence>
<proteinExistence type="predicted"/>
<accession>A0ABY9J265</accession>
<dbReference type="EMBL" id="CP120988">
    <property type="protein sequence ID" value="WLQ60404.1"/>
    <property type="molecule type" value="Genomic_DNA"/>
</dbReference>
<evidence type="ECO:0000313" key="2">
    <source>
        <dbReference type="Proteomes" id="UP001235744"/>
    </source>
</evidence>
<dbReference type="RefSeq" id="WP_306069313.1">
    <property type="nucleotide sequence ID" value="NZ_CP120988.1"/>
</dbReference>
<dbReference type="Proteomes" id="UP001235744">
    <property type="component" value="Chromosome"/>
</dbReference>
<organism evidence="1 2">
    <name type="scientific">Streptomyces poriferorum</name>
    <dbReference type="NCBI Taxonomy" id="2798799"/>
    <lineage>
        <taxon>Bacteria</taxon>
        <taxon>Bacillati</taxon>
        <taxon>Actinomycetota</taxon>
        <taxon>Actinomycetes</taxon>
        <taxon>Kitasatosporales</taxon>
        <taxon>Streptomycetaceae</taxon>
        <taxon>Streptomyces</taxon>
    </lineage>
</organism>
<gene>
    <name evidence="1" type="ORF">P8A19_35495</name>
</gene>
<sequence length="204" mass="22796">MTDPTPAQLHHLANRARDGVALPAEHDQLAAGITAMAARLAEYENAINWHTTCTSCARILDSAYAETVRAEQAEAERDRYRLAWQSACARVKRTKRNGDSHLRHANAMWSNALRDLHRYRQAWQSARHRAAMYLKSNRNLAASLDNGHAAYRQLYAALDQAQQPTTTEAATASATKRLAFVASQEHLCDEGACHHREHPSPYTA</sequence>
<keyword evidence="2" id="KW-1185">Reference proteome</keyword>